<evidence type="ECO:0000256" key="16">
    <source>
        <dbReference type="SAM" id="Phobius"/>
    </source>
</evidence>
<dbReference type="GO" id="GO:0034220">
    <property type="term" value="P:monoatomic ion transmembrane transport"/>
    <property type="evidence" value="ECO:0007669"/>
    <property type="project" value="UniProtKB-KW"/>
</dbReference>
<feature type="disulfide bond" evidence="15">
    <location>
        <begin position="692"/>
        <end position="750"/>
    </location>
</feature>
<dbReference type="Gene3D" id="1.10.287.70">
    <property type="match status" value="1"/>
</dbReference>
<dbReference type="PANTHER" id="PTHR18966">
    <property type="entry name" value="IONOTROPIC GLUTAMATE RECEPTOR"/>
    <property type="match status" value="1"/>
</dbReference>
<feature type="transmembrane region" description="Helical" evidence="16">
    <location>
        <begin position="765"/>
        <end position="785"/>
    </location>
</feature>
<keyword evidence="20" id="KW-1185">Reference proteome</keyword>
<dbReference type="SUPFAM" id="SSF53822">
    <property type="entry name" value="Periplasmic binding protein-like I"/>
    <property type="match status" value="1"/>
</dbReference>
<protein>
    <submittedName>
        <fullName evidence="19">Uncharacterized protein</fullName>
    </submittedName>
</protein>
<dbReference type="InterPro" id="IPR015683">
    <property type="entry name" value="Ionotropic_Glu_rcpt"/>
</dbReference>
<dbReference type="FunFam" id="3.40.190.10:FF:000024">
    <property type="entry name" value="Glutamate receptor, ionotropic, delta 1"/>
    <property type="match status" value="1"/>
</dbReference>
<dbReference type="InterPro" id="IPR019594">
    <property type="entry name" value="Glu/Gly-bd"/>
</dbReference>
<accession>A0ABD2NHF0</accession>
<keyword evidence="9" id="KW-0675">Receptor</keyword>
<feature type="binding site" evidence="13">
    <location>
        <position position="423"/>
    </location>
    <ligand>
        <name>L-glutamate</name>
        <dbReference type="ChEBI" id="CHEBI:29985"/>
    </ligand>
</feature>
<evidence type="ECO:0000256" key="9">
    <source>
        <dbReference type="ARBA" id="ARBA00023170"/>
    </source>
</evidence>
<keyword evidence="10" id="KW-0325">Glycoprotein</keyword>
<comment type="subcellular location">
    <subcellularLocation>
        <location evidence="1">Cell membrane</location>
        <topology evidence="1">Multi-pass membrane protein</topology>
    </subcellularLocation>
</comment>
<dbReference type="GO" id="GO:0005886">
    <property type="term" value="C:plasma membrane"/>
    <property type="evidence" value="ECO:0007669"/>
    <property type="project" value="UniProtKB-SubCell"/>
</dbReference>
<evidence type="ECO:0000256" key="14">
    <source>
        <dbReference type="PIRSR" id="PIRSR601508-2"/>
    </source>
</evidence>
<keyword evidence="4" id="KW-1003">Cell membrane</keyword>
<evidence type="ECO:0000256" key="3">
    <source>
        <dbReference type="ARBA" id="ARBA00022448"/>
    </source>
</evidence>
<dbReference type="SMART" id="SM00918">
    <property type="entry name" value="Lig_chan-Glu_bd"/>
    <property type="match status" value="1"/>
</dbReference>
<evidence type="ECO:0000256" key="6">
    <source>
        <dbReference type="ARBA" id="ARBA00022989"/>
    </source>
</evidence>
<name>A0ABD2NHF0_9CUCU</name>
<dbReference type="Gene3D" id="3.40.190.10">
    <property type="entry name" value="Periplasmic binding protein-like II"/>
    <property type="match status" value="3"/>
</dbReference>
<evidence type="ECO:0000256" key="11">
    <source>
        <dbReference type="ARBA" id="ARBA00023286"/>
    </source>
</evidence>
<dbReference type="Pfam" id="PF00060">
    <property type="entry name" value="Lig_chan"/>
    <property type="match status" value="1"/>
</dbReference>
<evidence type="ECO:0000256" key="10">
    <source>
        <dbReference type="ARBA" id="ARBA00023180"/>
    </source>
</evidence>
<gene>
    <name evidence="19" type="ORF">HHI36_013375</name>
</gene>
<feature type="binding site" evidence="13">
    <location>
        <position position="680"/>
    </location>
    <ligand>
        <name>L-glutamate</name>
        <dbReference type="ChEBI" id="CHEBI:29985"/>
    </ligand>
</feature>
<dbReference type="InterPro" id="IPR028082">
    <property type="entry name" value="Peripla_BP_I"/>
</dbReference>
<feature type="binding site" evidence="13">
    <location>
        <position position="430"/>
    </location>
    <ligand>
        <name>L-glutamate</name>
        <dbReference type="ChEBI" id="CHEBI:29985"/>
    </ligand>
</feature>
<evidence type="ECO:0000256" key="2">
    <source>
        <dbReference type="ARBA" id="ARBA00008685"/>
    </source>
</evidence>
<feature type="domain" description="Ionotropic glutamate receptor C-terminal" evidence="17">
    <location>
        <begin position="345"/>
        <end position="743"/>
    </location>
</feature>
<feature type="transmembrane region" description="Helical" evidence="16">
    <location>
        <begin position="546"/>
        <end position="567"/>
    </location>
</feature>
<keyword evidence="8 16" id="KW-0472">Membrane</keyword>
<evidence type="ECO:0000256" key="15">
    <source>
        <dbReference type="PIRSR" id="PIRSR601508-3"/>
    </source>
</evidence>
<reference evidence="19 20" key="1">
    <citation type="journal article" date="2021" name="BMC Biol.">
        <title>Horizontally acquired antibacterial genes associated with adaptive radiation of ladybird beetles.</title>
        <authorList>
            <person name="Li H.S."/>
            <person name="Tang X.F."/>
            <person name="Huang Y.H."/>
            <person name="Xu Z.Y."/>
            <person name="Chen M.L."/>
            <person name="Du X.Y."/>
            <person name="Qiu B.Y."/>
            <person name="Chen P.T."/>
            <person name="Zhang W."/>
            <person name="Slipinski A."/>
            <person name="Escalona H.E."/>
            <person name="Waterhouse R.M."/>
            <person name="Zwick A."/>
            <person name="Pang H."/>
        </authorList>
    </citation>
    <scope>NUCLEOTIDE SEQUENCE [LARGE SCALE GENOMIC DNA]</scope>
    <source>
        <strain evidence="19">SYSU2018</strain>
    </source>
</reference>
<evidence type="ECO:0000256" key="5">
    <source>
        <dbReference type="ARBA" id="ARBA00022692"/>
    </source>
</evidence>
<keyword evidence="11" id="KW-1071">Ligand-gated ion channel</keyword>
<evidence type="ECO:0000256" key="1">
    <source>
        <dbReference type="ARBA" id="ARBA00004651"/>
    </source>
</evidence>
<evidence type="ECO:0000313" key="19">
    <source>
        <dbReference type="EMBL" id="KAL3278034.1"/>
    </source>
</evidence>
<dbReference type="CDD" id="cd13717">
    <property type="entry name" value="PBP2_iGluR_putative"/>
    <property type="match status" value="1"/>
</dbReference>
<dbReference type="PRINTS" id="PR00177">
    <property type="entry name" value="NMDARECEPTOR"/>
</dbReference>
<keyword evidence="7" id="KW-0406">Ion transport</keyword>
<keyword evidence="3" id="KW-0813">Transport</keyword>
<feature type="binding site" evidence="13">
    <location>
        <position position="596"/>
    </location>
    <ligand>
        <name>L-glutamate</name>
        <dbReference type="ChEBI" id="CHEBI:29985"/>
    </ligand>
</feature>
<feature type="site" description="Crucial to convey clamshell closure to channel opening" evidence="14">
    <location>
        <position position="574"/>
    </location>
</feature>
<evidence type="ECO:0000256" key="8">
    <source>
        <dbReference type="ARBA" id="ARBA00023136"/>
    </source>
</evidence>
<dbReference type="SUPFAM" id="SSF53850">
    <property type="entry name" value="Periplasmic binding protein-like II"/>
    <property type="match status" value="1"/>
</dbReference>
<evidence type="ECO:0000259" key="18">
    <source>
        <dbReference type="SMART" id="SM00918"/>
    </source>
</evidence>
<evidence type="ECO:0000256" key="13">
    <source>
        <dbReference type="PIRSR" id="PIRSR601508-1"/>
    </source>
</evidence>
<sequence>MLHRSEVPQLILDTTMTNTASESVKAFSQALALPTISASFGGIYDLVHWRNIGIDELKYLVQIRPPADIIPGIIKDIIYYMGVLNAAIIYDHMFVMEHKKNVFLYNVPSRHIIISLDTLNIEEQLRNLNRMKVTSYFILGSMDNIQRVLVKADEVSMVNKKYAWYVFAQESVKFKPVINNGRIIFAKPLLNAESSDRLNEMFTSEQLKGRPPLDVAFYFDLAFHSILTIRNMMNNGSGENTEDRNYVTCDNYESNNVSERNGPDLRGALEKHLKENGQHIAGPITISSNGLSAMEVNMSMTLFNVSYGEIQKITTLGLWGSTIKSHGNFIFEKVSEFRNFKAIKLYRVVAAEQKPFIFRDANHPKGFNGYCIDLMNKIGQVLRFDYEVQLATGNTFGRMDENGNWNGLIKDLIDKKADIGLGPIFSMLEREYVVDFTIPFYDKVGIRIMMKFENVETHLFQFMSVLEDEVWYCVLGALIFTSFIIWIFDKWSPFSYRNTKLRDGEDENEREFTLKECLWFCLTSLTPQGGGEPPMNWSGRILGGTWWIFGFIVVSSYTANLAAFLTLKRLETPIKSLDDLSKQYQIQYAPMNDSQTSTYFERMMNLEKKFYHIWKDMSLNDSLSHVERANLAVWDYPVSVKYTKMWESMTKTGFPKTLDEAVERVRKSKKSSAGFAYVGDGTDIRYLEMTTCDLKPVGGEFSKRPYSIALQKGSALKHEFNMIILQLLNNRQLEEIKQKWWSGNPNRVKCKHVGKEAEGISIQNIGGIFVVVAVAIILSFISLLYELYYYKFRNRNEVVDIRE</sequence>
<evidence type="ECO:0000256" key="12">
    <source>
        <dbReference type="ARBA" id="ARBA00023303"/>
    </source>
</evidence>
<dbReference type="FunFam" id="1.10.287.70:FF:000143">
    <property type="entry name" value="Probable glutamate receptor"/>
    <property type="match status" value="1"/>
</dbReference>
<dbReference type="SUPFAM" id="SSF81324">
    <property type="entry name" value="Voltage-gated potassium channels"/>
    <property type="match status" value="1"/>
</dbReference>
<proteinExistence type="inferred from homology"/>
<organism evidence="19 20">
    <name type="scientific">Cryptolaemus montrouzieri</name>
    <dbReference type="NCBI Taxonomy" id="559131"/>
    <lineage>
        <taxon>Eukaryota</taxon>
        <taxon>Metazoa</taxon>
        <taxon>Ecdysozoa</taxon>
        <taxon>Arthropoda</taxon>
        <taxon>Hexapoda</taxon>
        <taxon>Insecta</taxon>
        <taxon>Pterygota</taxon>
        <taxon>Neoptera</taxon>
        <taxon>Endopterygota</taxon>
        <taxon>Coleoptera</taxon>
        <taxon>Polyphaga</taxon>
        <taxon>Cucujiformia</taxon>
        <taxon>Coccinelloidea</taxon>
        <taxon>Coccinellidae</taxon>
        <taxon>Scymninae</taxon>
        <taxon>Scymnini</taxon>
        <taxon>Cryptolaemus</taxon>
    </lineage>
</organism>
<keyword evidence="6 16" id="KW-1133">Transmembrane helix</keyword>
<dbReference type="Pfam" id="PF10613">
    <property type="entry name" value="Lig_chan-Glu_bd"/>
    <property type="match status" value="1"/>
</dbReference>
<dbReference type="AlphaFoldDB" id="A0ABD2NHF0"/>
<evidence type="ECO:0000256" key="4">
    <source>
        <dbReference type="ARBA" id="ARBA00022475"/>
    </source>
</evidence>
<dbReference type="SMART" id="SM00079">
    <property type="entry name" value="PBPe"/>
    <property type="match status" value="1"/>
</dbReference>
<comment type="similarity">
    <text evidence="2">Belongs to the glutamate-gated ion channel (TC 1.A.10.1) family.</text>
</comment>
<evidence type="ECO:0000259" key="17">
    <source>
        <dbReference type="SMART" id="SM00079"/>
    </source>
</evidence>
<keyword evidence="15" id="KW-1015">Disulfide bond</keyword>
<dbReference type="EMBL" id="JABFTP020000103">
    <property type="protein sequence ID" value="KAL3278034.1"/>
    <property type="molecule type" value="Genomic_DNA"/>
</dbReference>
<dbReference type="InterPro" id="IPR001508">
    <property type="entry name" value="Iono_Glu_rcpt_met"/>
</dbReference>
<keyword evidence="12" id="KW-0407">Ion channel</keyword>
<feature type="domain" description="Ionotropic glutamate receptor L-glutamate and glycine-binding" evidence="18">
    <location>
        <begin position="355"/>
        <end position="414"/>
    </location>
</feature>
<dbReference type="Proteomes" id="UP001516400">
    <property type="component" value="Unassembled WGS sequence"/>
</dbReference>
<evidence type="ECO:0000256" key="7">
    <source>
        <dbReference type="ARBA" id="ARBA00023065"/>
    </source>
</evidence>
<evidence type="ECO:0000313" key="20">
    <source>
        <dbReference type="Proteomes" id="UP001516400"/>
    </source>
</evidence>
<keyword evidence="5 16" id="KW-0812">Transmembrane</keyword>
<feature type="transmembrane region" description="Helical" evidence="16">
    <location>
        <begin position="470"/>
        <end position="488"/>
    </location>
</feature>
<dbReference type="InterPro" id="IPR001320">
    <property type="entry name" value="Iontro_rcpt_C"/>
</dbReference>
<comment type="caution">
    <text evidence="19">The sequence shown here is derived from an EMBL/GenBank/DDBJ whole genome shotgun (WGS) entry which is preliminary data.</text>
</comment>
<dbReference type="Gene3D" id="3.40.50.2300">
    <property type="match status" value="2"/>
</dbReference>